<dbReference type="InterPro" id="IPR011948">
    <property type="entry name" value="Dullard_phosphatase"/>
</dbReference>
<dbReference type="Gene3D" id="3.40.50.1000">
    <property type="entry name" value="HAD superfamily/HAD-like"/>
    <property type="match status" value="1"/>
</dbReference>
<protein>
    <submittedName>
        <fullName evidence="3">NLI interacting factor-like phosphatase-domain-containing protein</fullName>
    </submittedName>
</protein>
<feature type="domain" description="FCP1 homology" evidence="2">
    <location>
        <begin position="466"/>
        <end position="640"/>
    </location>
</feature>
<name>A0A9P9BM76_9PEZI</name>
<evidence type="ECO:0000259" key="2">
    <source>
        <dbReference type="PROSITE" id="PS50969"/>
    </source>
</evidence>
<dbReference type="NCBIfam" id="TIGR02251">
    <property type="entry name" value="HIF-SF_euk"/>
    <property type="match status" value="1"/>
</dbReference>
<feature type="compositionally biased region" description="Basic and acidic residues" evidence="1">
    <location>
        <begin position="197"/>
        <end position="215"/>
    </location>
</feature>
<evidence type="ECO:0000313" key="3">
    <source>
        <dbReference type="EMBL" id="KAH7026008.1"/>
    </source>
</evidence>
<dbReference type="CDD" id="cd07521">
    <property type="entry name" value="HAD_FCP1-like"/>
    <property type="match status" value="1"/>
</dbReference>
<feature type="compositionally biased region" description="Polar residues" evidence="1">
    <location>
        <begin position="148"/>
        <end position="163"/>
    </location>
</feature>
<dbReference type="InterPro" id="IPR004274">
    <property type="entry name" value="FCP1_dom"/>
</dbReference>
<keyword evidence="4" id="KW-1185">Reference proteome</keyword>
<dbReference type="FunFam" id="3.40.50.1000:FF:000089">
    <property type="entry name" value="NIF domain protein"/>
    <property type="match status" value="1"/>
</dbReference>
<dbReference type="GeneID" id="70192214"/>
<feature type="region of interest" description="Disordered" evidence="1">
    <location>
        <begin position="148"/>
        <end position="235"/>
    </location>
</feature>
<dbReference type="SMART" id="SM00577">
    <property type="entry name" value="CPDc"/>
    <property type="match status" value="1"/>
</dbReference>
<feature type="region of interest" description="Disordered" evidence="1">
    <location>
        <begin position="307"/>
        <end position="417"/>
    </location>
</feature>
<proteinExistence type="predicted"/>
<dbReference type="Proteomes" id="UP000756346">
    <property type="component" value="Unassembled WGS sequence"/>
</dbReference>
<dbReference type="InterPro" id="IPR050365">
    <property type="entry name" value="TIM50"/>
</dbReference>
<dbReference type="OrthoDB" id="277011at2759"/>
<evidence type="ECO:0000256" key="1">
    <source>
        <dbReference type="SAM" id="MobiDB-lite"/>
    </source>
</evidence>
<gene>
    <name evidence="3" type="ORF">B0I36DRAFT_433562</name>
</gene>
<dbReference type="EMBL" id="JAGTJQ010000008">
    <property type="protein sequence ID" value="KAH7026008.1"/>
    <property type="molecule type" value="Genomic_DNA"/>
</dbReference>
<dbReference type="Pfam" id="PF03031">
    <property type="entry name" value="NIF"/>
    <property type="match status" value="1"/>
</dbReference>
<organism evidence="3 4">
    <name type="scientific">Microdochium trichocladiopsis</name>
    <dbReference type="NCBI Taxonomy" id="1682393"/>
    <lineage>
        <taxon>Eukaryota</taxon>
        <taxon>Fungi</taxon>
        <taxon>Dikarya</taxon>
        <taxon>Ascomycota</taxon>
        <taxon>Pezizomycotina</taxon>
        <taxon>Sordariomycetes</taxon>
        <taxon>Xylariomycetidae</taxon>
        <taxon>Xylariales</taxon>
        <taxon>Microdochiaceae</taxon>
        <taxon>Microdochium</taxon>
    </lineage>
</organism>
<dbReference type="AlphaFoldDB" id="A0A9P9BM76"/>
<reference evidence="3" key="1">
    <citation type="journal article" date="2021" name="Nat. Commun.">
        <title>Genetic determinants of endophytism in the Arabidopsis root mycobiome.</title>
        <authorList>
            <person name="Mesny F."/>
            <person name="Miyauchi S."/>
            <person name="Thiergart T."/>
            <person name="Pickel B."/>
            <person name="Atanasova L."/>
            <person name="Karlsson M."/>
            <person name="Huettel B."/>
            <person name="Barry K.W."/>
            <person name="Haridas S."/>
            <person name="Chen C."/>
            <person name="Bauer D."/>
            <person name="Andreopoulos W."/>
            <person name="Pangilinan J."/>
            <person name="LaButti K."/>
            <person name="Riley R."/>
            <person name="Lipzen A."/>
            <person name="Clum A."/>
            <person name="Drula E."/>
            <person name="Henrissat B."/>
            <person name="Kohler A."/>
            <person name="Grigoriev I.V."/>
            <person name="Martin F.M."/>
            <person name="Hacquard S."/>
        </authorList>
    </citation>
    <scope>NUCLEOTIDE SEQUENCE</scope>
    <source>
        <strain evidence="3">MPI-CAGE-CH-0230</strain>
    </source>
</reference>
<evidence type="ECO:0000313" key="4">
    <source>
        <dbReference type="Proteomes" id="UP000756346"/>
    </source>
</evidence>
<dbReference type="PROSITE" id="PS50969">
    <property type="entry name" value="FCP1"/>
    <property type="match status" value="1"/>
</dbReference>
<dbReference type="GO" id="GO:0016791">
    <property type="term" value="F:phosphatase activity"/>
    <property type="evidence" value="ECO:0007669"/>
    <property type="project" value="InterPro"/>
</dbReference>
<feature type="compositionally biased region" description="Polar residues" evidence="1">
    <location>
        <begin position="313"/>
        <end position="326"/>
    </location>
</feature>
<feature type="compositionally biased region" description="Low complexity" evidence="1">
    <location>
        <begin position="335"/>
        <end position="355"/>
    </location>
</feature>
<feature type="region of interest" description="Disordered" evidence="1">
    <location>
        <begin position="429"/>
        <end position="464"/>
    </location>
</feature>
<dbReference type="InterPro" id="IPR036412">
    <property type="entry name" value="HAD-like_sf"/>
</dbReference>
<dbReference type="RefSeq" id="XP_046009225.1">
    <property type="nucleotide sequence ID" value="XM_046162668.1"/>
</dbReference>
<dbReference type="PANTHER" id="PTHR12210">
    <property type="entry name" value="DULLARD PROTEIN PHOSPHATASE"/>
    <property type="match status" value="1"/>
</dbReference>
<accession>A0A9P9BM76</accession>
<dbReference type="SUPFAM" id="SSF56784">
    <property type="entry name" value="HAD-like"/>
    <property type="match status" value="1"/>
</dbReference>
<sequence length="661" mass="72346">MFCAVGGSHGWLAAAAGGPVMAPGASLCVAAAVAELAAKDEFHAEMTLSRGSRAVSGGRLQPVTAKHSAVLSSASLQFHEASSGLTLTHRTTTISRDTRRPALVISPSTSVQPTNLSSYPTLPWDVPVFLHGLRQRATMNSLNILSARVSPTSSPAPSRTNSLGHVGLASVAPSDEPVGASDDAISNEKTPLVAEPHNLDYDEKHEHTSSSRNHCESTPLLQRGESREDHTRSRSWRSLPARITLALVDSLRFVISTITAPGIYLVAWFYDEQGNFAPLRQLGKLFGQHRGDAHKLAAEYHEAVALGDKESVPQRSGSRNQRSVHSSAKPYAHISSGSSSSGLSSDSESELASRVSDGRRGSGSNTRHNRTKSLQDTEEIAPQRRSIRIKLHSDDGLRQRKHKRTQSNSTNGGGEGATATEKTLAHLKSPTSPAGALTKYPRTPAPPRPLIPRRQPSYVPPTEMPDVRQMKTLILDLDETLIHSMSRGGRTGSGHMIEVRLNTTYVANGGQQSLGPQHPILYYVHKRPHCDEFLRKICKWFNLVVFTASVQEYADPVIDWLESERKFFSARYYRQHCTFRHGAFIKDLSFVEPDLSKVMILDNSPLSYMFHQDNAIPIQGWISDPTDNDLLHLVPFLEGLQYVSDVRALLALRGGEDGQMS</sequence>
<dbReference type="InterPro" id="IPR023214">
    <property type="entry name" value="HAD_sf"/>
</dbReference>
<comment type="caution">
    <text evidence="3">The sequence shown here is derived from an EMBL/GenBank/DDBJ whole genome shotgun (WGS) entry which is preliminary data.</text>
</comment>